<reference evidence="4" key="1">
    <citation type="journal article" date="2019" name="Int. J. Syst. Evol. Microbiol.">
        <title>The Global Catalogue of Microorganisms (GCM) 10K type strain sequencing project: providing services to taxonomists for standard genome sequencing and annotation.</title>
        <authorList>
            <consortium name="The Broad Institute Genomics Platform"/>
            <consortium name="The Broad Institute Genome Sequencing Center for Infectious Disease"/>
            <person name="Wu L."/>
            <person name="Ma J."/>
        </authorList>
    </citation>
    <scope>NUCLEOTIDE SEQUENCE [LARGE SCALE GENOMIC DNA]</scope>
    <source>
        <strain evidence="4">KACC 13778</strain>
    </source>
</reference>
<evidence type="ECO:0008006" key="5">
    <source>
        <dbReference type="Google" id="ProtNLM"/>
    </source>
</evidence>
<keyword evidence="4" id="KW-1185">Reference proteome</keyword>
<feature type="region of interest" description="Disordered" evidence="1">
    <location>
        <begin position="65"/>
        <end position="99"/>
    </location>
</feature>
<accession>A0ABW0N3Y3</accession>
<sequence length="99" mass="10703">MVVLGLILIAAGALAIVGAVFTAEGTVELLGTDISALAMFLVGLGSGLALWWGFSIGKFGTKRSLRQRRESKKLSELSEKLEKHEEERGGDVKDDRSNW</sequence>
<organism evidence="3 4">
    <name type="scientific">Nocardioides caricicola</name>
    <dbReference type="NCBI Taxonomy" id="634770"/>
    <lineage>
        <taxon>Bacteria</taxon>
        <taxon>Bacillati</taxon>
        <taxon>Actinomycetota</taxon>
        <taxon>Actinomycetes</taxon>
        <taxon>Propionibacteriales</taxon>
        <taxon>Nocardioidaceae</taxon>
        <taxon>Nocardioides</taxon>
    </lineage>
</organism>
<dbReference type="RefSeq" id="WP_345170642.1">
    <property type="nucleotide sequence ID" value="NZ_BAABFQ010000001.1"/>
</dbReference>
<gene>
    <name evidence="3" type="ORF">ACFPKY_16245</name>
</gene>
<dbReference type="Proteomes" id="UP001595956">
    <property type="component" value="Unassembled WGS sequence"/>
</dbReference>
<keyword evidence="2" id="KW-0472">Membrane</keyword>
<evidence type="ECO:0000313" key="4">
    <source>
        <dbReference type="Proteomes" id="UP001595956"/>
    </source>
</evidence>
<evidence type="ECO:0000256" key="2">
    <source>
        <dbReference type="SAM" id="Phobius"/>
    </source>
</evidence>
<keyword evidence="2" id="KW-0812">Transmembrane</keyword>
<dbReference type="EMBL" id="JBHSMD010000005">
    <property type="protein sequence ID" value="MFC5494667.1"/>
    <property type="molecule type" value="Genomic_DNA"/>
</dbReference>
<protein>
    <recommendedName>
        <fullName evidence="5">LapA family protein</fullName>
    </recommendedName>
</protein>
<proteinExistence type="predicted"/>
<comment type="caution">
    <text evidence="3">The sequence shown here is derived from an EMBL/GenBank/DDBJ whole genome shotgun (WGS) entry which is preliminary data.</text>
</comment>
<evidence type="ECO:0000313" key="3">
    <source>
        <dbReference type="EMBL" id="MFC5494667.1"/>
    </source>
</evidence>
<evidence type="ECO:0000256" key="1">
    <source>
        <dbReference type="SAM" id="MobiDB-lite"/>
    </source>
</evidence>
<keyword evidence="2" id="KW-1133">Transmembrane helix</keyword>
<feature type="transmembrane region" description="Helical" evidence="2">
    <location>
        <begin position="38"/>
        <end position="59"/>
    </location>
</feature>
<feature type="compositionally biased region" description="Basic and acidic residues" evidence="1">
    <location>
        <begin position="72"/>
        <end position="99"/>
    </location>
</feature>
<name>A0ABW0N3Y3_9ACTN</name>